<reference evidence="6" key="1">
    <citation type="submission" date="2024-03" db="EMBL/GenBank/DDBJ databases">
        <title>WGS assembly of Saponaria officinalis var. Norfolk2.</title>
        <authorList>
            <person name="Jenkins J."/>
            <person name="Shu S."/>
            <person name="Grimwood J."/>
            <person name="Barry K."/>
            <person name="Goodstein D."/>
            <person name="Schmutz J."/>
            <person name="Leebens-Mack J."/>
            <person name="Osbourn A."/>
        </authorList>
    </citation>
    <scope>NUCLEOTIDE SEQUENCE [LARGE SCALE GENOMIC DNA]</scope>
    <source>
        <strain evidence="6">JIC</strain>
    </source>
</reference>
<dbReference type="EMBL" id="JBDFQZ010000010">
    <property type="protein sequence ID" value="KAK9682334.1"/>
    <property type="molecule type" value="Genomic_DNA"/>
</dbReference>
<dbReference type="PROSITE" id="PS50600">
    <property type="entry name" value="ULP_PROTEASE"/>
    <property type="match status" value="1"/>
</dbReference>
<dbReference type="PANTHER" id="PTHR33018">
    <property type="entry name" value="OS10G0338966 PROTEIN-RELATED"/>
    <property type="match status" value="1"/>
</dbReference>
<evidence type="ECO:0000256" key="4">
    <source>
        <dbReference type="SAM" id="MobiDB-lite"/>
    </source>
</evidence>
<evidence type="ECO:0000256" key="3">
    <source>
        <dbReference type="ARBA" id="ARBA00022801"/>
    </source>
</evidence>
<dbReference type="GO" id="GO:0008234">
    <property type="term" value="F:cysteine-type peptidase activity"/>
    <property type="evidence" value="ECO:0007669"/>
    <property type="project" value="InterPro"/>
</dbReference>
<gene>
    <name evidence="6" type="ORF">RND81_10G065800</name>
</gene>
<dbReference type="InterPro" id="IPR058352">
    <property type="entry name" value="DUF8039"/>
</dbReference>
<comment type="caution">
    <text evidence="6">The sequence shown here is derived from an EMBL/GenBank/DDBJ whole genome shotgun (WGS) entry which is preliminary data.</text>
</comment>
<feature type="compositionally biased region" description="Acidic residues" evidence="4">
    <location>
        <begin position="1"/>
        <end position="15"/>
    </location>
</feature>
<keyword evidence="3" id="KW-0378">Hydrolase</keyword>
<dbReference type="Proteomes" id="UP001443914">
    <property type="component" value="Unassembled WGS sequence"/>
</dbReference>
<evidence type="ECO:0000313" key="6">
    <source>
        <dbReference type="EMBL" id="KAK9682334.1"/>
    </source>
</evidence>
<feature type="domain" description="Ubiquitin-like protease family profile" evidence="5">
    <location>
        <begin position="473"/>
        <end position="639"/>
    </location>
</feature>
<dbReference type="PANTHER" id="PTHR33018:SF34">
    <property type="entry name" value="OS02G0472350 PROTEIN"/>
    <property type="match status" value="1"/>
</dbReference>
<dbReference type="Pfam" id="PF02902">
    <property type="entry name" value="Peptidase_C48"/>
    <property type="match status" value="1"/>
</dbReference>
<name>A0AAW1I1G2_SAPOF</name>
<dbReference type="InterPro" id="IPR038765">
    <property type="entry name" value="Papain-like_cys_pep_sf"/>
</dbReference>
<dbReference type="GO" id="GO:0006508">
    <property type="term" value="P:proteolysis"/>
    <property type="evidence" value="ECO:0007669"/>
    <property type="project" value="UniProtKB-KW"/>
</dbReference>
<keyword evidence="2" id="KW-0645">Protease</keyword>
<dbReference type="SUPFAM" id="SSF54001">
    <property type="entry name" value="Cysteine proteinases"/>
    <property type="match status" value="1"/>
</dbReference>
<dbReference type="Pfam" id="PF26133">
    <property type="entry name" value="DUF8039"/>
    <property type="match status" value="1"/>
</dbReference>
<keyword evidence="7" id="KW-1185">Reference proteome</keyword>
<dbReference type="Gene3D" id="3.40.395.10">
    <property type="entry name" value="Adenoviral Proteinase, Chain A"/>
    <property type="match status" value="1"/>
</dbReference>
<evidence type="ECO:0000256" key="2">
    <source>
        <dbReference type="ARBA" id="ARBA00022670"/>
    </source>
</evidence>
<feature type="region of interest" description="Disordered" evidence="4">
    <location>
        <begin position="1"/>
        <end position="35"/>
    </location>
</feature>
<evidence type="ECO:0000313" key="7">
    <source>
        <dbReference type="Proteomes" id="UP001443914"/>
    </source>
</evidence>
<sequence length="680" mass="77919">MDYEPDLDLYEDDQDQQSQSPKDSEIHKKSRGATTGKKMVKINTPMFIDFDDNGRACGKWKDKYSTQVGILGRAVDINIANWKIVPDGLKDTIWLDLQEKSEAGRAAQNFNMHLHFLGRSGYNGKQEKWLQEEMTSASKMSQSIEPSFINESIASLLSDRSYNWIRAHTPSEGKTIPAQTKELIDEINRWKEKEKEGEFVPNRFEDALALATNKKDHPGRTRGVGSRVRLRAYFGEPKSNGQRGRYYTEEDMRLFEYKIAEKVKKETLAEMETLLEQKALNILQKVGVNTPTHLDSCDLIKPYSFDEAQDPLSCLLGVELESKEYVVVAKGTFWPTTIGVMVHNVPLMADNLKVSIDKILKSNAPLPIPFGGFTSVGEAEGSFGQWSRKWVQIKEEIDDHSNKKCTRVDNINDTKVSGIDTTRETLVPTESYAKMGEKCQKLHDMLKISSKSVELYNVKFPKDLYHYSRDIDVPIVVENIIQMFELKWLNISIIQVWGRYISEVGVSLGVDNVGYLCPERLSSVETDTLGTSEYITDALVRLQDKKFILGPYFESEHWMLIVICPERNEVYFMDPKKRSQTRSIKLKMPLNVAFRCYCQKGGKHDVKKGSSLTWPKTQCPQQPGGDECAYYVMKLMYEIVLSHTKKEELTKSFKESSYSSEEINEVRDLWSEYFMDSCMK</sequence>
<dbReference type="AlphaFoldDB" id="A0AAW1I1G2"/>
<organism evidence="6 7">
    <name type="scientific">Saponaria officinalis</name>
    <name type="common">Common soapwort</name>
    <name type="synonym">Lychnis saponaria</name>
    <dbReference type="NCBI Taxonomy" id="3572"/>
    <lineage>
        <taxon>Eukaryota</taxon>
        <taxon>Viridiplantae</taxon>
        <taxon>Streptophyta</taxon>
        <taxon>Embryophyta</taxon>
        <taxon>Tracheophyta</taxon>
        <taxon>Spermatophyta</taxon>
        <taxon>Magnoliopsida</taxon>
        <taxon>eudicotyledons</taxon>
        <taxon>Gunneridae</taxon>
        <taxon>Pentapetalae</taxon>
        <taxon>Caryophyllales</taxon>
        <taxon>Caryophyllaceae</taxon>
        <taxon>Caryophylleae</taxon>
        <taxon>Saponaria</taxon>
    </lineage>
</organism>
<dbReference type="InterPro" id="IPR003653">
    <property type="entry name" value="Peptidase_C48_C"/>
</dbReference>
<evidence type="ECO:0000259" key="5">
    <source>
        <dbReference type="PROSITE" id="PS50600"/>
    </source>
</evidence>
<protein>
    <recommendedName>
        <fullName evidence="5">Ubiquitin-like protease family profile domain-containing protein</fullName>
    </recommendedName>
</protein>
<comment type="similarity">
    <text evidence="1">Belongs to the peptidase C48 family.</text>
</comment>
<proteinExistence type="inferred from homology"/>
<accession>A0AAW1I1G2</accession>
<evidence type="ECO:0000256" key="1">
    <source>
        <dbReference type="ARBA" id="ARBA00005234"/>
    </source>
</evidence>